<evidence type="ECO:0000256" key="4">
    <source>
        <dbReference type="ARBA" id="ARBA00022692"/>
    </source>
</evidence>
<dbReference type="HOGENOM" id="CLU_022833_2_0_1"/>
<dbReference type="EMBL" id="KN275958">
    <property type="protein sequence ID" value="EEH45588.1"/>
    <property type="molecule type" value="Genomic_DNA"/>
</dbReference>
<comment type="function">
    <text evidence="1 7">Required for growth under high-pressure and low-temperature conditions.</text>
</comment>
<evidence type="ECO:0000313" key="10">
    <source>
        <dbReference type="Proteomes" id="UP000001628"/>
    </source>
</evidence>
<dbReference type="VEuPathDB" id="FungiDB:PADG_01738"/>
<feature type="region of interest" description="Disordered" evidence="8">
    <location>
        <begin position="110"/>
        <end position="131"/>
    </location>
</feature>
<keyword evidence="5 7" id="KW-1133">Transmembrane helix</keyword>
<dbReference type="KEGG" id="pbn:PADG_01738"/>
<evidence type="ECO:0000256" key="7">
    <source>
        <dbReference type="RuleBase" id="RU367100"/>
    </source>
</evidence>
<evidence type="ECO:0000256" key="6">
    <source>
        <dbReference type="ARBA" id="ARBA00023136"/>
    </source>
</evidence>
<feature type="transmembrane region" description="Helical" evidence="7">
    <location>
        <begin position="47"/>
        <end position="66"/>
    </location>
</feature>
<dbReference type="OMA" id="SHYEYAR"/>
<dbReference type="PANTHER" id="PTHR40021:SF1">
    <property type="entry name" value="DEFECT AT LOW TEMPERATURE PROTEIN 1"/>
    <property type="match status" value="1"/>
</dbReference>
<dbReference type="PANTHER" id="PTHR40021">
    <property type="entry name" value="DEFECT AT LOW TEMPERATURE PROTEIN 1"/>
    <property type="match status" value="1"/>
</dbReference>
<proteinExistence type="inferred from homology"/>
<evidence type="ECO:0000256" key="3">
    <source>
        <dbReference type="ARBA" id="ARBA00021353"/>
    </source>
</evidence>
<organism evidence="9 10">
    <name type="scientific">Paracoccidioides brasiliensis (strain Pb18)</name>
    <dbReference type="NCBI Taxonomy" id="502780"/>
    <lineage>
        <taxon>Eukaryota</taxon>
        <taxon>Fungi</taxon>
        <taxon>Dikarya</taxon>
        <taxon>Ascomycota</taxon>
        <taxon>Pezizomycotina</taxon>
        <taxon>Eurotiomycetes</taxon>
        <taxon>Eurotiomycetidae</taxon>
        <taxon>Onygenales</taxon>
        <taxon>Ajellomycetaceae</taxon>
        <taxon>Paracoccidioides</taxon>
    </lineage>
</organism>
<dbReference type="Proteomes" id="UP000001628">
    <property type="component" value="Unassembled WGS sequence"/>
</dbReference>
<keyword evidence="10" id="KW-1185">Reference proteome</keyword>
<feature type="compositionally biased region" description="Polar residues" evidence="8">
    <location>
        <begin position="339"/>
        <end position="348"/>
    </location>
</feature>
<keyword evidence="4 7" id="KW-0812">Transmembrane</keyword>
<feature type="compositionally biased region" description="Polar residues" evidence="8">
    <location>
        <begin position="365"/>
        <end position="407"/>
    </location>
</feature>
<gene>
    <name evidence="7" type="primary">DLT1</name>
    <name evidence="9" type="ORF">PADG_01738</name>
</gene>
<dbReference type="InParanoid" id="C1G472"/>
<comment type="caution">
    <text evidence="7">Lacks conserved residue(s) required for the propagation of feature annotation.</text>
</comment>
<sequence>MSKKPRLSRIFSTTLFTVLAFVLFVLTLLTPGDIIYQSFNSRRLGNIFIVSGVYIITLLLAMLVYASRIFSNRSVLSGIPKPWVPVEKPDVPKSVRRLVVEGLTRSAIIAQQSRPRDRTGEDNSGLKPSLTIPATGTPPWGHISHPGWTAPDCPDMPSQEFEPVIRELPHLIEAKAVSLAPLDPRHLIAGDHNTDQSGEYQSIPDSRIVEILRRPRNMCLRDYISHLTNLNLVNPPELGRSFTRLYERGRFANMPLREPEFRSLTTMFAELLRGMTALDRDIVAEIQSENSVDGTEPASSVSSHINPLNTMSASSSVFLASSSRSGSNIQNGQRRHFRPSSTPKSGSFNLDRSSDHQSLRSRSSGTPSLQNLRPKTSSSNFSASSDGESVIQRTQSQISQLNATDVNTPEEFAGAEWR</sequence>
<dbReference type="AlphaFoldDB" id="C1G472"/>
<accession>C1G472</accession>
<dbReference type="GO" id="GO:0016020">
    <property type="term" value="C:membrane"/>
    <property type="evidence" value="ECO:0007669"/>
    <property type="project" value="UniProtKB-SubCell"/>
</dbReference>
<evidence type="ECO:0000256" key="5">
    <source>
        <dbReference type="ARBA" id="ARBA00022989"/>
    </source>
</evidence>
<dbReference type="GeneID" id="22581346"/>
<feature type="region of interest" description="Disordered" evidence="8">
    <location>
        <begin position="288"/>
        <end position="307"/>
    </location>
</feature>
<dbReference type="InterPro" id="IPR038869">
    <property type="entry name" value="DLT1"/>
</dbReference>
<evidence type="ECO:0000313" key="9">
    <source>
        <dbReference type="EMBL" id="EEH45588.1"/>
    </source>
</evidence>
<dbReference type="eggNOG" id="ENOG502RAJJ">
    <property type="taxonomic scope" value="Eukaryota"/>
</dbReference>
<feature type="region of interest" description="Disordered" evidence="8">
    <location>
        <begin position="322"/>
        <end position="418"/>
    </location>
</feature>
<comment type="similarity">
    <text evidence="2 7">Belongs to the DLT1 family.</text>
</comment>
<keyword evidence="6 7" id="KW-0472">Membrane</keyword>
<protein>
    <recommendedName>
        <fullName evidence="3 7">Defect at low temperature protein 1</fullName>
    </recommendedName>
</protein>
<evidence type="ECO:0000256" key="8">
    <source>
        <dbReference type="SAM" id="MobiDB-lite"/>
    </source>
</evidence>
<comment type="subcellular location">
    <subcellularLocation>
        <location evidence="7">Membrane</location>
        <topology evidence="7">Multi-pass membrane protein</topology>
    </subcellularLocation>
</comment>
<dbReference type="OrthoDB" id="4096362at2759"/>
<name>C1G472_PARBD</name>
<reference evidence="9 10" key="1">
    <citation type="journal article" date="2011" name="PLoS Genet.">
        <title>Comparative genomic analysis of human fungal pathogens causing paracoccidioidomycosis.</title>
        <authorList>
            <person name="Desjardins C.A."/>
            <person name="Champion M.D."/>
            <person name="Holder J.W."/>
            <person name="Muszewska A."/>
            <person name="Goldberg J."/>
            <person name="Bailao A.M."/>
            <person name="Brigido M.M."/>
            <person name="Ferreira M.E."/>
            <person name="Garcia A.M."/>
            <person name="Grynberg M."/>
            <person name="Gujja S."/>
            <person name="Heiman D.I."/>
            <person name="Henn M.R."/>
            <person name="Kodira C.D."/>
            <person name="Leon-Narvaez H."/>
            <person name="Longo L.V."/>
            <person name="Ma L.J."/>
            <person name="Malavazi I."/>
            <person name="Matsuo A.L."/>
            <person name="Morais F.V."/>
            <person name="Pereira M."/>
            <person name="Rodriguez-Brito S."/>
            <person name="Sakthikumar S."/>
            <person name="Salem-Izacc S.M."/>
            <person name="Sykes S.M."/>
            <person name="Teixeira M.M."/>
            <person name="Vallejo M.C."/>
            <person name="Walter M.E."/>
            <person name="Yandava C."/>
            <person name="Young S."/>
            <person name="Zeng Q."/>
            <person name="Zucker J."/>
            <person name="Felipe M.S."/>
            <person name="Goldman G.H."/>
            <person name="Haas B.J."/>
            <person name="McEwen J.G."/>
            <person name="Nino-Vega G."/>
            <person name="Puccia R."/>
            <person name="San-Blas G."/>
            <person name="Soares C.M."/>
            <person name="Birren B.W."/>
            <person name="Cuomo C.A."/>
        </authorList>
    </citation>
    <scope>NUCLEOTIDE SEQUENCE [LARGE SCALE GENOMIC DNA]</scope>
    <source>
        <strain evidence="9 10">Pb18</strain>
    </source>
</reference>
<evidence type="ECO:0000256" key="2">
    <source>
        <dbReference type="ARBA" id="ARBA00005550"/>
    </source>
</evidence>
<dbReference type="RefSeq" id="XP_010757560.1">
    <property type="nucleotide sequence ID" value="XM_010759258.1"/>
</dbReference>
<evidence type="ECO:0000256" key="1">
    <source>
        <dbReference type="ARBA" id="ARBA00002489"/>
    </source>
</evidence>